<name>A0A284QWX6_ARMOS</name>
<protein>
    <submittedName>
        <fullName evidence="2">Uncharacterized protein</fullName>
    </submittedName>
</protein>
<organism evidence="2 3">
    <name type="scientific">Armillaria ostoyae</name>
    <name type="common">Armillaria root rot fungus</name>
    <dbReference type="NCBI Taxonomy" id="47428"/>
    <lineage>
        <taxon>Eukaryota</taxon>
        <taxon>Fungi</taxon>
        <taxon>Dikarya</taxon>
        <taxon>Basidiomycota</taxon>
        <taxon>Agaricomycotina</taxon>
        <taxon>Agaricomycetes</taxon>
        <taxon>Agaricomycetidae</taxon>
        <taxon>Agaricales</taxon>
        <taxon>Marasmiineae</taxon>
        <taxon>Physalacriaceae</taxon>
        <taxon>Armillaria</taxon>
    </lineage>
</organism>
<sequence>MSTYLCANSSLGPSRPSKSRSTRPLLEFKVAMPLGFGSSLRLRNVDEKEFDSASVGTKSPLPSLHYQSLQH</sequence>
<feature type="region of interest" description="Disordered" evidence="1">
    <location>
        <begin position="1"/>
        <end position="22"/>
    </location>
</feature>
<evidence type="ECO:0000256" key="1">
    <source>
        <dbReference type="SAM" id="MobiDB-lite"/>
    </source>
</evidence>
<feature type="region of interest" description="Disordered" evidence="1">
    <location>
        <begin position="49"/>
        <end position="71"/>
    </location>
</feature>
<evidence type="ECO:0000313" key="2">
    <source>
        <dbReference type="EMBL" id="SJL00971.1"/>
    </source>
</evidence>
<accession>A0A284QWX6</accession>
<evidence type="ECO:0000313" key="3">
    <source>
        <dbReference type="Proteomes" id="UP000219338"/>
    </source>
</evidence>
<feature type="compositionally biased region" description="Polar residues" evidence="1">
    <location>
        <begin position="1"/>
        <end position="12"/>
    </location>
</feature>
<dbReference type="AlphaFoldDB" id="A0A284QWX6"/>
<dbReference type="EMBL" id="FUEG01000003">
    <property type="protein sequence ID" value="SJL00971.1"/>
    <property type="molecule type" value="Genomic_DNA"/>
</dbReference>
<reference evidence="3" key="1">
    <citation type="journal article" date="2017" name="Nat. Ecol. Evol.">
        <title>Genome expansion and lineage-specific genetic innovations in the forest pathogenic fungi Armillaria.</title>
        <authorList>
            <person name="Sipos G."/>
            <person name="Prasanna A.N."/>
            <person name="Walter M.C."/>
            <person name="O'Connor E."/>
            <person name="Balint B."/>
            <person name="Krizsan K."/>
            <person name="Kiss B."/>
            <person name="Hess J."/>
            <person name="Varga T."/>
            <person name="Slot J."/>
            <person name="Riley R."/>
            <person name="Boka B."/>
            <person name="Rigling D."/>
            <person name="Barry K."/>
            <person name="Lee J."/>
            <person name="Mihaltcheva S."/>
            <person name="LaButti K."/>
            <person name="Lipzen A."/>
            <person name="Waldron R."/>
            <person name="Moloney N.M."/>
            <person name="Sperisen C."/>
            <person name="Kredics L."/>
            <person name="Vagvoelgyi C."/>
            <person name="Patrignani A."/>
            <person name="Fitzpatrick D."/>
            <person name="Nagy I."/>
            <person name="Doyle S."/>
            <person name="Anderson J.B."/>
            <person name="Grigoriev I.V."/>
            <person name="Gueldener U."/>
            <person name="Muensterkoetter M."/>
            <person name="Nagy L.G."/>
        </authorList>
    </citation>
    <scope>NUCLEOTIDE SEQUENCE [LARGE SCALE GENOMIC DNA]</scope>
    <source>
        <strain evidence="3">C18/9</strain>
    </source>
</reference>
<proteinExistence type="predicted"/>
<keyword evidence="3" id="KW-1185">Reference proteome</keyword>
<dbReference type="Proteomes" id="UP000219338">
    <property type="component" value="Unassembled WGS sequence"/>
</dbReference>
<gene>
    <name evidence="2" type="ORF">ARMOST_04285</name>
</gene>